<dbReference type="InterPro" id="IPR000477">
    <property type="entry name" value="RT_dom"/>
</dbReference>
<evidence type="ECO:0000313" key="13">
    <source>
        <dbReference type="Proteomes" id="UP001642483"/>
    </source>
</evidence>
<dbReference type="Gene3D" id="3.10.10.10">
    <property type="entry name" value="HIV Type 1 Reverse Transcriptase, subunit A, domain 1"/>
    <property type="match status" value="1"/>
</dbReference>
<evidence type="ECO:0000256" key="6">
    <source>
        <dbReference type="ARBA" id="ARBA00022801"/>
    </source>
</evidence>
<feature type="domain" description="Integrase catalytic" evidence="11">
    <location>
        <begin position="892"/>
        <end position="983"/>
    </location>
</feature>
<protein>
    <recommendedName>
        <fullName evidence="14">Reverse transcriptase</fullName>
    </recommendedName>
</protein>
<evidence type="ECO:0000256" key="2">
    <source>
        <dbReference type="ARBA" id="ARBA00022679"/>
    </source>
</evidence>
<evidence type="ECO:0000259" key="9">
    <source>
        <dbReference type="PROSITE" id="PS50158"/>
    </source>
</evidence>
<dbReference type="InterPro" id="IPR001584">
    <property type="entry name" value="Integrase_cat-core"/>
</dbReference>
<keyword evidence="5" id="KW-0255">Endonuclease</keyword>
<dbReference type="PROSITE" id="PS50878">
    <property type="entry name" value="RT_POL"/>
    <property type="match status" value="1"/>
</dbReference>
<keyword evidence="7" id="KW-0695">RNA-directed DNA polymerase</keyword>
<dbReference type="PROSITE" id="PS00141">
    <property type="entry name" value="ASP_PROTEASE"/>
    <property type="match status" value="1"/>
</dbReference>
<dbReference type="InterPro" id="IPR043128">
    <property type="entry name" value="Rev_trsase/Diguanyl_cyclase"/>
</dbReference>
<dbReference type="Gene3D" id="2.40.70.10">
    <property type="entry name" value="Acid Proteases"/>
    <property type="match status" value="1"/>
</dbReference>
<keyword evidence="4" id="KW-0540">Nuclease</keyword>
<dbReference type="InterPro" id="IPR021109">
    <property type="entry name" value="Peptidase_aspartic_dom_sf"/>
</dbReference>
<comment type="caution">
    <text evidence="12">The sequence shown here is derived from an EMBL/GenBank/DDBJ whole genome shotgun (WGS) entry which is preliminary data.</text>
</comment>
<dbReference type="Pfam" id="PF13650">
    <property type="entry name" value="Asp_protease_2"/>
    <property type="match status" value="1"/>
</dbReference>
<name>A0ABP0FTY3_CLALP</name>
<accession>A0ABP0FTY3</accession>
<keyword evidence="8" id="KW-0862">Zinc</keyword>
<gene>
    <name evidence="12" type="ORF">CVLEPA_LOCUS12302</name>
</gene>
<dbReference type="Gene3D" id="4.10.60.10">
    <property type="entry name" value="Zinc finger, CCHC-type"/>
    <property type="match status" value="1"/>
</dbReference>
<dbReference type="Gene3D" id="3.30.70.270">
    <property type="match status" value="2"/>
</dbReference>
<proteinExistence type="inferred from homology"/>
<evidence type="ECO:0000256" key="5">
    <source>
        <dbReference type="ARBA" id="ARBA00022759"/>
    </source>
</evidence>
<dbReference type="SMART" id="SM00343">
    <property type="entry name" value="ZnF_C2HC"/>
    <property type="match status" value="2"/>
</dbReference>
<dbReference type="InterPro" id="IPR036397">
    <property type="entry name" value="RNaseH_sf"/>
</dbReference>
<dbReference type="SUPFAM" id="SSF56672">
    <property type="entry name" value="DNA/RNA polymerases"/>
    <property type="match status" value="1"/>
</dbReference>
<evidence type="ECO:0000256" key="4">
    <source>
        <dbReference type="ARBA" id="ARBA00022722"/>
    </source>
</evidence>
<dbReference type="InterPro" id="IPR001878">
    <property type="entry name" value="Znf_CCHC"/>
</dbReference>
<dbReference type="InterPro" id="IPR050951">
    <property type="entry name" value="Retrovirus_Pol_polyprotein"/>
</dbReference>
<keyword evidence="13" id="KW-1185">Reference proteome</keyword>
<evidence type="ECO:0008006" key="14">
    <source>
        <dbReference type="Google" id="ProtNLM"/>
    </source>
</evidence>
<keyword evidence="6" id="KW-0378">Hydrolase</keyword>
<dbReference type="CDD" id="cd00303">
    <property type="entry name" value="retropepsin_like"/>
    <property type="match status" value="1"/>
</dbReference>
<dbReference type="SUPFAM" id="SSF50630">
    <property type="entry name" value="Acid proteases"/>
    <property type="match status" value="1"/>
</dbReference>
<evidence type="ECO:0000259" key="10">
    <source>
        <dbReference type="PROSITE" id="PS50878"/>
    </source>
</evidence>
<dbReference type="Pfam" id="PF00078">
    <property type="entry name" value="RVT_1"/>
    <property type="match status" value="1"/>
</dbReference>
<dbReference type="PROSITE" id="PS50158">
    <property type="entry name" value="ZF_CCHC"/>
    <property type="match status" value="1"/>
</dbReference>
<evidence type="ECO:0000256" key="8">
    <source>
        <dbReference type="PROSITE-ProRule" id="PRU00047"/>
    </source>
</evidence>
<dbReference type="InterPro" id="IPR036875">
    <property type="entry name" value="Znf_CCHC_sf"/>
</dbReference>
<comment type="similarity">
    <text evidence="1">Belongs to the beta type-B retroviral polymerase family. HERV class-II K(HML-2) pol subfamily.</text>
</comment>
<dbReference type="Pfam" id="PF17917">
    <property type="entry name" value="RT_RNaseH"/>
    <property type="match status" value="1"/>
</dbReference>
<dbReference type="EMBL" id="CAWYQH010000090">
    <property type="protein sequence ID" value="CAK8682092.1"/>
    <property type="molecule type" value="Genomic_DNA"/>
</dbReference>
<dbReference type="Gene3D" id="3.30.420.10">
    <property type="entry name" value="Ribonuclease H-like superfamily/Ribonuclease H"/>
    <property type="match status" value="1"/>
</dbReference>
<evidence type="ECO:0000256" key="3">
    <source>
        <dbReference type="ARBA" id="ARBA00022695"/>
    </source>
</evidence>
<dbReference type="InterPro" id="IPR043502">
    <property type="entry name" value="DNA/RNA_pol_sf"/>
</dbReference>
<evidence type="ECO:0000256" key="7">
    <source>
        <dbReference type="ARBA" id="ARBA00022918"/>
    </source>
</evidence>
<dbReference type="InterPro" id="IPR012337">
    <property type="entry name" value="RNaseH-like_sf"/>
</dbReference>
<sequence>MSSTINAFKPSRLEIDVNSDTAAKSWKHWKKTFENYTIEHEAQVNSTAFNKLRLLTNFVSAEIFEFIEDCTTYEAAVEILQDLFVKKPNEIFARHLLATRKQQNGESLQEFMQALQILSKNCQCKDISGEQYRKELCRDAFINGILSPIIRQRLLENSTLDLKTAFDQANALDTAHRNSLAYNLPTTIAAAETCEPLVTILKENSETSATNMLHSQNFVATSNRKKCYFCGYNYHERKHCPARNSSCNKCGKLGHFMKVCKSKTGHQVSATLTPDLRLCALCPYSLSAATLSVCINGRKLCALVDSGSSDNYISNKTIQSLCLDVSPTQQTVSMAQSKLSCTISGFCVADVAINNQTYTAVTFGVMDHLCADIILGQTFQKQHKRLVIEYDGCLEDFVISKSSSCALPAALVPTETLFPNLPQNCKPIAVKSRQYNEADRNFIAGEIKKFLEDDIIETSRSPWRAQIVVVRTGEKTRMCIDYSQTINLYTELDAYPFPRIDAMVNQLAEYSTYSRYDLKSAYHQIPILSSDRKYTAFEANGKLWQYKRIPFGVTNGGINFQRAINRIIEEENLKDVYAYQDDVTVCGRNQDEHDLNVKKFLKAFKRRNLSFNETKTVKSAPHINVLGYRVQHKLIQPDPERLKPLQEFPLPQNKKGLQRVLGMLAYYAKWIPKFSDKVKPLAITDSFPLNDEACQAFSNLKGELMNACLQSIDETLPFVVECDASDVAVSATLNQGGRPVAFLSRMLHGAELSYPAVEKEATAIIEATRKWRDLLLRRHFELITDQRSVAFMLDNRRRTKIKNNKIQTWRMELASLSYTIRYRPGVTRLLHFVRTKNLPFSTEEVRKVCLNCRVCQECKPQFYKMPQMNLIKATKPMERVSIDFKGPLPSKDRGSSFLSKELQSYLHGLGIATSSCTPYHPTGNAQVERYNGIIWKAVTLALKSRGMNVSEWEQVLPGALHSIRSLLCTSTNATPHERFFAFNRRSENGTALPSWLVGPGKVFLRRFVRSSKHEPLVDEVDLVNTNPTYARVRYQDGRESTVSLKDLAPCRPHEIESEQPVTATPQIQDAQNIFNKPEQSAEVPLTSAEQMVIEPAEAEIRRSARSNKGVPPIRYVAEP</sequence>
<evidence type="ECO:0000256" key="1">
    <source>
        <dbReference type="ARBA" id="ARBA00010879"/>
    </source>
</evidence>
<organism evidence="12 13">
    <name type="scientific">Clavelina lepadiformis</name>
    <name type="common">Light-bulb sea squirt</name>
    <name type="synonym">Ascidia lepadiformis</name>
    <dbReference type="NCBI Taxonomy" id="159417"/>
    <lineage>
        <taxon>Eukaryota</taxon>
        <taxon>Metazoa</taxon>
        <taxon>Chordata</taxon>
        <taxon>Tunicata</taxon>
        <taxon>Ascidiacea</taxon>
        <taxon>Aplousobranchia</taxon>
        <taxon>Clavelinidae</taxon>
        <taxon>Clavelina</taxon>
    </lineage>
</organism>
<dbReference type="InterPro" id="IPR001969">
    <property type="entry name" value="Aspartic_peptidase_AS"/>
</dbReference>
<dbReference type="PANTHER" id="PTHR37984">
    <property type="entry name" value="PROTEIN CBG26694"/>
    <property type="match status" value="1"/>
</dbReference>
<reference evidence="12 13" key="1">
    <citation type="submission" date="2024-02" db="EMBL/GenBank/DDBJ databases">
        <authorList>
            <person name="Daric V."/>
            <person name="Darras S."/>
        </authorList>
    </citation>
    <scope>NUCLEOTIDE SEQUENCE [LARGE SCALE GENOMIC DNA]</scope>
</reference>
<dbReference type="CDD" id="cd01647">
    <property type="entry name" value="RT_LTR"/>
    <property type="match status" value="1"/>
</dbReference>
<keyword evidence="8" id="KW-0863">Zinc-finger</keyword>
<keyword evidence="8" id="KW-0479">Metal-binding</keyword>
<dbReference type="PANTHER" id="PTHR37984:SF5">
    <property type="entry name" value="PROTEIN NYNRIN-LIKE"/>
    <property type="match status" value="1"/>
</dbReference>
<dbReference type="PROSITE" id="PS50994">
    <property type="entry name" value="INTEGRASE"/>
    <property type="match status" value="1"/>
</dbReference>
<evidence type="ECO:0000259" key="11">
    <source>
        <dbReference type="PROSITE" id="PS50994"/>
    </source>
</evidence>
<dbReference type="SUPFAM" id="SSF53098">
    <property type="entry name" value="Ribonuclease H-like"/>
    <property type="match status" value="1"/>
</dbReference>
<keyword evidence="2" id="KW-0808">Transferase</keyword>
<dbReference type="Proteomes" id="UP001642483">
    <property type="component" value="Unassembled WGS sequence"/>
</dbReference>
<dbReference type="CDD" id="cd09274">
    <property type="entry name" value="RNase_HI_RT_Ty3"/>
    <property type="match status" value="1"/>
</dbReference>
<keyword evidence="3" id="KW-0548">Nucleotidyltransferase</keyword>
<dbReference type="InterPro" id="IPR041373">
    <property type="entry name" value="RT_RNaseH"/>
</dbReference>
<feature type="domain" description="CCHC-type" evidence="9">
    <location>
        <begin position="247"/>
        <end position="262"/>
    </location>
</feature>
<dbReference type="SUPFAM" id="SSF57756">
    <property type="entry name" value="Retrovirus zinc finger-like domains"/>
    <property type="match status" value="1"/>
</dbReference>
<feature type="domain" description="Reverse transcriptase" evidence="10">
    <location>
        <begin position="449"/>
        <end position="630"/>
    </location>
</feature>
<evidence type="ECO:0000313" key="12">
    <source>
        <dbReference type="EMBL" id="CAK8682092.1"/>
    </source>
</evidence>